<keyword evidence="3 6" id="KW-0479">Metal-binding</keyword>
<name>A0A4P9XTE7_9FUNG</name>
<keyword evidence="10" id="KW-0645">Protease</keyword>
<evidence type="ECO:0000256" key="1">
    <source>
        <dbReference type="ARBA" id="ARBA00001936"/>
    </source>
</evidence>
<dbReference type="Gene3D" id="3.40.350.10">
    <property type="entry name" value="Creatinase/prolidase N-terminal domain"/>
    <property type="match status" value="2"/>
</dbReference>
<evidence type="ECO:0000259" key="8">
    <source>
        <dbReference type="Pfam" id="PF01321"/>
    </source>
</evidence>
<dbReference type="Pfam" id="PF16188">
    <property type="entry name" value="Peptidase_M24_C"/>
    <property type="match status" value="1"/>
</dbReference>
<dbReference type="InterPro" id="IPR029149">
    <property type="entry name" value="Creatin/AminoP/Spt16_N"/>
</dbReference>
<accession>A0A4P9XTE7</accession>
<keyword evidence="5" id="KW-0464">Manganese</keyword>
<organism evidence="10 11">
    <name type="scientific">Thamnocephalis sphaerospora</name>
    <dbReference type="NCBI Taxonomy" id="78915"/>
    <lineage>
        <taxon>Eukaryota</taxon>
        <taxon>Fungi</taxon>
        <taxon>Fungi incertae sedis</taxon>
        <taxon>Zoopagomycota</taxon>
        <taxon>Zoopagomycotina</taxon>
        <taxon>Zoopagomycetes</taxon>
        <taxon>Zoopagales</taxon>
        <taxon>Sigmoideomycetaceae</taxon>
        <taxon>Thamnocephalis</taxon>
    </lineage>
</organism>
<feature type="domain" description="Peptidase M24" evidence="7">
    <location>
        <begin position="324"/>
        <end position="542"/>
    </location>
</feature>
<evidence type="ECO:0000259" key="9">
    <source>
        <dbReference type="Pfam" id="PF16188"/>
    </source>
</evidence>
<dbReference type="InterPro" id="IPR036005">
    <property type="entry name" value="Creatinase/aminopeptidase-like"/>
</dbReference>
<dbReference type="OrthoDB" id="9995434at2759"/>
<sequence length="616" mass="68346">MSGIETADLKRVNTTERLQRLRTLMASPQHNLSAYVIPSEDAHQSEYIAACDARRAFISGFSGSAGCAVVTTDQAALFTDGRYFLQASQQLDSNWTLMKQGLPDVPTWQEFVIKVAGKNGRVGMDPTLITAPEARTLQAQLAQEGASFVQVKENLVDAVWDERPARPENPVFELPLRYSGRTMADKISDLRAELAKSRTTGVILSALDEIAWLFNLRGSDIQFNPVFFAYALVTEKEVILFINDQRLTADAREHLGNDVQLKPYSAVFEHMSTLAVDLASAGKKLMLTNRASAALEEAIGKDNIVEARSPIMMAKAVKNDTELEGMRQSHLRDAAALCEYFAWLENELASGNTSLNEVDVADKLESLRAQQADFKGLSFDTISGSGPNGAIIHYKPERDTCAIVSREHMYLCDSGGQYMDGTTDVTRTFHFGTPTEHEKRCFTRVLQGHIAIDRAVFPSGTTGFALDILARSPLWQEGLDYRHGTGHGVGSFLNVHEGPQGIGYRPYCQEAPLLPGMTVTNEPGYYEDGAFGIRIENVLLVRKVDTPNDFGGKGYLGFENVTMVPIHKKLIAIELLSPVERQWVDDFHRRCFERVGPRLEKGSLAYQWLERETSPL</sequence>
<dbReference type="InterPro" id="IPR050422">
    <property type="entry name" value="X-Pro_aminopeptidase_P"/>
</dbReference>
<keyword evidence="11" id="KW-1185">Reference proteome</keyword>
<dbReference type="PROSITE" id="PS00491">
    <property type="entry name" value="PROLINE_PEPTIDASE"/>
    <property type="match status" value="1"/>
</dbReference>
<gene>
    <name evidence="10" type="ORF">THASP1DRAFT_34400</name>
</gene>
<evidence type="ECO:0000313" key="11">
    <source>
        <dbReference type="Proteomes" id="UP000271241"/>
    </source>
</evidence>
<dbReference type="Pfam" id="PF01321">
    <property type="entry name" value="Creatinase_N"/>
    <property type="match status" value="1"/>
</dbReference>
<dbReference type="Pfam" id="PF00557">
    <property type="entry name" value="Peptidase_M24"/>
    <property type="match status" value="1"/>
</dbReference>
<proteinExistence type="inferred from homology"/>
<comment type="similarity">
    <text evidence="2 6">Belongs to the peptidase M24B family.</text>
</comment>
<dbReference type="GO" id="GO:0046872">
    <property type="term" value="F:metal ion binding"/>
    <property type="evidence" value="ECO:0007669"/>
    <property type="project" value="UniProtKB-KW"/>
</dbReference>
<dbReference type="CDD" id="cd01085">
    <property type="entry name" value="APP"/>
    <property type="match status" value="1"/>
</dbReference>
<comment type="cofactor">
    <cofactor evidence="1">
        <name>Mn(2+)</name>
        <dbReference type="ChEBI" id="CHEBI:29035"/>
    </cofactor>
</comment>
<dbReference type="Gene3D" id="3.90.230.10">
    <property type="entry name" value="Creatinase/methionine aminopeptidase superfamily"/>
    <property type="match status" value="1"/>
</dbReference>
<dbReference type="InterPro" id="IPR033740">
    <property type="entry name" value="Pept_M24B"/>
</dbReference>
<dbReference type="FunFam" id="3.40.350.10:FF:000003">
    <property type="entry name" value="Xaa-pro aminopeptidase P"/>
    <property type="match status" value="1"/>
</dbReference>
<evidence type="ECO:0000256" key="3">
    <source>
        <dbReference type="ARBA" id="ARBA00022723"/>
    </source>
</evidence>
<dbReference type="Pfam" id="PF16189">
    <property type="entry name" value="Creatinase_N_2"/>
    <property type="match status" value="1"/>
</dbReference>
<protein>
    <submittedName>
        <fullName evidence="10">Creatinase/aminopeptidase</fullName>
    </submittedName>
</protein>
<evidence type="ECO:0000256" key="2">
    <source>
        <dbReference type="ARBA" id="ARBA00008766"/>
    </source>
</evidence>
<keyword evidence="4" id="KW-0378">Hydrolase</keyword>
<dbReference type="AlphaFoldDB" id="A0A4P9XTE7"/>
<dbReference type="GO" id="GO:0005737">
    <property type="term" value="C:cytoplasm"/>
    <property type="evidence" value="ECO:0007669"/>
    <property type="project" value="UniProtKB-ARBA"/>
</dbReference>
<dbReference type="SUPFAM" id="SSF55920">
    <property type="entry name" value="Creatinase/aminopeptidase"/>
    <property type="match status" value="1"/>
</dbReference>
<dbReference type="PANTHER" id="PTHR43763:SF6">
    <property type="entry name" value="XAA-PRO AMINOPEPTIDASE 1"/>
    <property type="match status" value="1"/>
</dbReference>
<dbReference type="STRING" id="78915.A0A4P9XTE7"/>
<dbReference type="Proteomes" id="UP000271241">
    <property type="component" value="Unassembled WGS sequence"/>
</dbReference>
<dbReference type="SUPFAM" id="SSF53092">
    <property type="entry name" value="Creatinase/prolidase N-terminal domain"/>
    <property type="match status" value="1"/>
</dbReference>
<dbReference type="InterPro" id="IPR000994">
    <property type="entry name" value="Pept_M24"/>
</dbReference>
<evidence type="ECO:0000256" key="4">
    <source>
        <dbReference type="ARBA" id="ARBA00022801"/>
    </source>
</evidence>
<evidence type="ECO:0000256" key="6">
    <source>
        <dbReference type="RuleBase" id="RU000590"/>
    </source>
</evidence>
<feature type="domain" description="Creatinase N-terminal" evidence="8">
    <location>
        <begin position="17"/>
        <end position="153"/>
    </location>
</feature>
<dbReference type="EMBL" id="KZ992514">
    <property type="protein sequence ID" value="RKP09433.1"/>
    <property type="molecule type" value="Genomic_DNA"/>
</dbReference>
<dbReference type="InterPro" id="IPR001131">
    <property type="entry name" value="Peptidase_M24B_aminopep-P_CS"/>
</dbReference>
<dbReference type="InterPro" id="IPR000587">
    <property type="entry name" value="Creatinase_N"/>
</dbReference>
<dbReference type="FunFam" id="3.90.230.10:FF:000007">
    <property type="entry name" value="Xaa-Pro aminopeptidase P"/>
    <property type="match status" value="1"/>
</dbReference>
<dbReference type="PANTHER" id="PTHR43763">
    <property type="entry name" value="XAA-PRO AMINOPEPTIDASE 1"/>
    <property type="match status" value="1"/>
</dbReference>
<evidence type="ECO:0000256" key="5">
    <source>
        <dbReference type="ARBA" id="ARBA00023211"/>
    </source>
</evidence>
<evidence type="ECO:0000259" key="7">
    <source>
        <dbReference type="Pfam" id="PF00557"/>
    </source>
</evidence>
<feature type="domain" description="Peptidase M24 C-terminal" evidence="9">
    <location>
        <begin position="554"/>
        <end position="616"/>
    </location>
</feature>
<reference evidence="11" key="1">
    <citation type="journal article" date="2018" name="Nat. Microbiol.">
        <title>Leveraging single-cell genomics to expand the fungal tree of life.</title>
        <authorList>
            <person name="Ahrendt S.R."/>
            <person name="Quandt C.A."/>
            <person name="Ciobanu D."/>
            <person name="Clum A."/>
            <person name="Salamov A."/>
            <person name="Andreopoulos B."/>
            <person name="Cheng J.F."/>
            <person name="Woyke T."/>
            <person name="Pelin A."/>
            <person name="Henrissat B."/>
            <person name="Reynolds N.K."/>
            <person name="Benny G.L."/>
            <person name="Smith M.E."/>
            <person name="James T.Y."/>
            <person name="Grigoriev I.V."/>
        </authorList>
    </citation>
    <scope>NUCLEOTIDE SEQUENCE [LARGE SCALE GENOMIC DNA]</scope>
    <source>
        <strain evidence="11">RSA 1356</strain>
    </source>
</reference>
<evidence type="ECO:0000313" key="10">
    <source>
        <dbReference type="EMBL" id="RKP09433.1"/>
    </source>
</evidence>
<dbReference type="GO" id="GO:0070006">
    <property type="term" value="F:metalloaminopeptidase activity"/>
    <property type="evidence" value="ECO:0007669"/>
    <property type="project" value="InterPro"/>
</dbReference>
<dbReference type="InterPro" id="IPR032416">
    <property type="entry name" value="Peptidase_M24_C"/>
</dbReference>
<keyword evidence="10" id="KW-0031">Aminopeptidase</keyword>